<comment type="caution">
    <text evidence="3">The sequence shown here is derived from an EMBL/GenBank/DDBJ whole genome shotgun (WGS) entry which is preliminary data.</text>
</comment>
<dbReference type="GO" id="GO:0006310">
    <property type="term" value="P:DNA recombination"/>
    <property type="evidence" value="ECO:0007669"/>
    <property type="project" value="UniProtKB-KW"/>
</dbReference>
<name>A0A9R1XG66_LACSA</name>
<dbReference type="InterPro" id="IPR027417">
    <property type="entry name" value="P-loop_NTPase"/>
</dbReference>
<evidence type="ECO:0000313" key="3">
    <source>
        <dbReference type="EMBL" id="KAJ0213415.1"/>
    </source>
</evidence>
<organism evidence="3 4">
    <name type="scientific">Lactuca sativa</name>
    <name type="common">Garden lettuce</name>
    <dbReference type="NCBI Taxonomy" id="4236"/>
    <lineage>
        <taxon>Eukaryota</taxon>
        <taxon>Viridiplantae</taxon>
        <taxon>Streptophyta</taxon>
        <taxon>Embryophyta</taxon>
        <taxon>Tracheophyta</taxon>
        <taxon>Spermatophyta</taxon>
        <taxon>Magnoliopsida</taxon>
        <taxon>eudicotyledons</taxon>
        <taxon>Gunneridae</taxon>
        <taxon>Pentapetalae</taxon>
        <taxon>asterids</taxon>
        <taxon>campanulids</taxon>
        <taxon>Asterales</taxon>
        <taxon>Asteraceae</taxon>
        <taxon>Cichorioideae</taxon>
        <taxon>Cichorieae</taxon>
        <taxon>Lactucinae</taxon>
        <taxon>Lactuca</taxon>
    </lineage>
</organism>
<keyword evidence="1" id="KW-0547">Nucleotide-binding</keyword>
<dbReference type="PANTHER" id="PTHR10492">
    <property type="match status" value="1"/>
</dbReference>
<keyword evidence="1" id="KW-0347">Helicase</keyword>
<dbReference type="AlphaFoldDB" id="A0A9R1XG66"/>
<dbReference type="InterPro" id="IPR010285">
    <property type="entry name" value="DNA_helicase_pif1-like_DEAD"/>
</dbReference>
<dbReference type="EC" id="5.6.2.3" evidence="1"/>
<comment type="catalytic activity">
    <reaction evidence="1">
        <text>ATP + H2O = ADP + phosphate + H(+)</text>
        <dbReference type="Rhea" id="RHEA:13065"/>
        <dbReference type="ChEBI" id="CHEBI:15377"/>
        <dbReference type="ChEBI" id="CHEBI:15378"/>
        <dbReference type="ChEBI" id="CHEBI:30616"/>
        <dbReference type="ChEBI" id="CHEBI:43474"/>
        <dbReference type="ChEBI" id="CHEBI:456216"/>
        <dbReference type="EC" id="5.6.2.3"/>
    </reaction>
</comment>
<keyword evidence="4" id="KW-1185">Reference proteome</keyword>
<dbReference type="EMBL" id="NBSK02000004">
    <property type="protein sequence ID" value="KAJ0213415.1"/>
    <property type="molecule type" value="Genomic_DNA"/>
</dbReference>
<dbReference type="Gene3D" id="3.40.50.300">
    <property type="entry name" value="P-loop containing nucleotide triphosphate hydrolases"/>
    <property type="match status" value="1"/>
</dbReference>
<gene>
    <name evidence="3" type="ORF">LSAT_V11C400159760</name>
</gene>
<dbReference type="GO" id="GO:0000723">
    <property type="term" value="P:telomere maintenance"/>
    <property type="evidence" value="ECO:0007669"/>
    <property type="project" value="InterPro"/>
</dbReference>
<dbReference type="GO" id="GO:0016787">
    <property type="term" value="F:hydrolase activity"/>
    <property type="evidence" value="ECO:0007669"/>
    <property type="project" value="UniProtKB-KW"/>
</dbReference>
<reference evidence="3 4" key="1">
    <citation type="journal article" date="2017" name="Nat. Commun.">
        <title>Genome assembly with in vitro proximity ligation data and whole-genome triplication in lettuce.</title>
        <authorList>
            <person name="Reyes-Chin-Wo S."/>
            <person name="Wang Z."/>
            <person name="Yang X."/>
            <person name="Kozik A."/>
            <person name="Arikit S."/>
            <person name="Song C."/>
            <person name="Xia L."/>
            <person name="Froenicke L."/>
            <person name="Lavelle D.O."/>
            <person name="Truco M.J."/>
            <person name="Xia R."/>
            <person name="Zhu S."/>
            <person name="Xu C."/>
            <person name="Xu H."/>
            <person name="Xu X."/>
            <person name="Cox K."/>
            <person name="Korf I."/>
            <person name="Meyers B.C."/>
            <person name="Michelmore R.W."/>
        </authorList>
    </citation>
    <scope>NUCLEOTIDE SEQUENCE [LARGE SCALE GENOMIC DNA]</scope>
    <source>
        <strain evidence="4">cv. Salinas</strain>
        <tissue evidence="3">Seedlings</tissue>
    </source>
</reference>
<dbReference type="GO" id="GO:0005524">
    <property type="term" value="F:ATP binding"/>
    <property type="evidence" value="ECO:0007669"/>
    <property type="project" value="UniProtKB-KW"/>
</dbReference>
<dbReference type="GO" id="GO:0043139">
    <property type="term" value="F:5'-3' DNA helicase activity"/>
    <property type="evidence" value="ECO:0007669"/>
    <property type="project" value="UniProtKB-EC"/>
</dbReference>
<comment type="cofactor">
    <cofactor evidence="1">
        <name>Mg(2+)</name>
        <dbReference type="ChEBI" id="CHEBI:18420"/>
    </cofactor>
</comment>
<keyword evidence="1" id="KW-0233">DNA recombination</keyword>
<evidence type="ECO:0000313" key="4">
    <source>
        <dbReference type="Proteomes" id="UP000235145"/>
    </source>
</evidence>
<comment type="similarity">
    <text evidence="1">Belongs to the helicase family.</text>
</comment>
<sequence length="213" mass="24098">MVVFGLPVPSNKIDGVLENRLLLEEMSYDREALKRQHQNLLPQLNIEQLSVYNAVTDSIENRKQILMFVYGHGGTGKTFLWTTIISDLRSEGKIVLAVAASGIASLFLPSGTTAHSRFKIPIDLTEKKSCDIKKRTFLADLLHRTSLIVWDEAPMSDRRCFEFLDRSLRDVLDCDDQLFGGIYVLLGGDFRKTLLLNSTEFIPMAVLQNLFTM</sequence>
<dbReference type="SUPFAM" id="SSF52540">
    <property type="entry name" value="P-loop containing nucleoside triphosphate hydrolases"/>
    <property type="match status" value="1"/>
</dbReference>
<keyword evidence="1" id="KW-0067">ATP-binding</keyword>
<accession>A0A9R1XG66</accession>
<keyword evidence="1" id="KW-0227">DNA damage</keyword>
<proteinExistence type="inferred from homology"/>
<evidence type="ECO:0000259" key="2">
    <source>
        <dbReference type="Pfam" id="PF05970"/>
    </source>
</evidence>
<dbReference type="Pfam" id="PF05970">
    <property type="entry name" value="PIF1"/>
    <property type="match status" value="1"/>
</dbReference>
<dbReference type="Proteomes" id="UP000235145">
    <property type="component" value="Unassembled WGS sequence"/>
</dbReference>
<feature type="domain" description="DNA helicase Pif1-like DEAD-box helicase" evidence="2">
    <location>
        <begin position="43"/>
        <end position="194"/>
    </location>
</feature>
<evidence type="ECO:0000256" key="1">
    <source>
        <dbReference type="RuleBase" id="RU363044"/>
    </source>
</evidence>
<keyword evidence="1" id="KW-0234">DNA repair</keyword>
<dbReference type="GO" id="GO:0006281">
    <property type="term" value="P:DNA repair"/>
    <property type="evidence" value="ECO:0007669"/>
    <property type="project" value="UniProtKB-KW"/>
</dbReference>
<dbReference type="PANTHER" id="PTHR10492:SF96">
    <property type="entry name" value="ATP-DEPENDENT DNA HELICASE"/>
    <property type="match status" value="1"/>
</dbReference>
<keyword evidence="1" id="KW-0378">Hydrolase</keyword>
<protein>
    <recommendedName>
        <fullName evidence="1">ATP-dependent DNA helicase</fullName>
        <ecNumber evidence="1">5.6.2.3</ecNumber>
    </recommendedName>
</protein>